<evidence type="ECO:0000313" key="3">
    <source>
        <dbReference type="Proteomes" id="UP000250780"/>
    </source>
</evidence>
<feature type="region of interest" description="Disordered" evidence="1">
    <location>
        <begin position="27"/>
        <end position="52"/>
    </location>
</feature>
<name>A0A2X1NA26_ECOLX</name>
<evidence type="ECO:0000313" key="2">
    <source>
        <dbReference type="EMBL" id="SPX19768.1"/>
    </source>
</evidence>
<dbReference type="Proteomes" id="UP000250780">
    <property type="component" value="Unassembled WGS sequence"/>
</dbReference>
<evidence type="ECO:0000256" key="1">
    <source>
        <dbReference type="SAM" id="MobiDB-lite"/>
    </source>
</evidence>
<organism evidence="2 3">
    <name type="scientific">Escherichia coli</name>
    <dbReference type="NCBI Taxonomy" id="562"/>
    <lineage>
        <taxon>Bacteria</taxon>
        <taxon>Pseudomonadati</taxon>
        <taxon>Pseudomonadota</taxon>
        <taxon>Gammaproteobacteria</taxon>
        <taxon>Enterobacterales</taxon>
        <taxon>Enterobacteriaceae</taxon>
        <taxon>Escherichia</taxon>
    </lineage>
</organism>
<dbReference type="AlphaFoldDB" id="A0A2X1NA26"/>
<reference evidence="2 3" key="1">
    <citation type="submission" date="2018-06" db="EMBL/GenBank/DDBJ databases">
        <authorList>
            <consortium name="Pathogen Informatics"/>
            <person name="Doyle S."/>
        </authorList>
    </citation>
    <scope>NUCLEOTIDE SEQUENCE [LARGE SCALE GENOMIC DNA]</scope>
    <source>
        <strain evidence="2 3">NCTC9073</strain>
    </source>
</reference>
<dbReference type="Gene3D" id="3.40.50.1980">
    <property type="entry name" value="Nitrogenase molybdenum iron protein domain"/>
    <property type="match status" value="1"/>
</dbReference>
<protein>
    <submittedName>
        <fullName evidence="2">High affinity zinc transporter periplasmic component protein</fullName>
    </submittedName>
</protein>
<dbReference type="EMBL" id="UASD01000010">
    <property type="protein sequence ID" value="SPX19768.1"/>
    <property type="molecule type" value="Genomic_DNA"/>
</dbReference>
<proteinExistence type="predicted"/>
<gene>
    <name evidence="2" type="primary">znuA_3</name>
    <name evidence="2" type="ORF">NCTC9073_05911</name>
</gene>
<accession>A0A2X1NA26</accession>
<sequence length="85" mass="9497">MQKPVSKLPEAKQVTIAQLEDVKPLLMKSIHGDDDDHDHAEKSDEDHHHGDFNMHLWLSPEIARATAVANPWKISGTYAAKSSQT</sequence>
<dbReference type="SUPFAM" id="SSF53807">
    <property type="entry name" value="Helical backbone' metal receptor"/>
    <property type="match status" value="1"/>
</dbReference>
<feature type="compositionally biased region" description="Basic and acidic residues" evidence="1">
    <location>
        <begin position="30"/>
        <end position="52"/>
    </location>
</feature>